<accession>A0A510KU41</accession>
<gene>
    <name evidence="3" type="ORF">JMUB3936_1494</name>
</gene>
<evidence type="ECO:0000313" key="3">
    <source>
        <dbReference type="EMBL" id="BBM55209.1"/>
    </source>
</evidence>
<feature type="domain" description="Cas12f1-like TNB" evidence="2">
    <location>
        <begin position="33"/>
        <end position="100"/>
    </location>
</feature>
<reference evidence="3 4" key="1">
    <citation type="submission" date="2019-07" db="EMBL/GenBank/DDBJ databases">
        <title>Complete Genome Sequence of Leptotrichia wadei Strain JMUB3936.</title>
        <authorList>
            <person name="Watanabe S."/>
            <person name="Cui L."/>
        </authorList>
    </citation>
    <scope>NUCLEOTIDE SEQUENCE [LARGE SCALE GENOMIC DNA]</scope>
    <source>
        <strain evidence="3 4">JMUB3936</strain>
    </source>
</reference>
<dbReference type="InterPro" id="IPR010095">
    <property type="entry name" value="Cas12f1-like_TNB"/>
</dbReference>
<dbReference type="Proteomes" id="UP000321944">
    <property type="component" value="Chromosome"/>
</dbReference>
<sequence length="110" mass="12689">MSEEYNAVVVEDLNMKGMSQSLNFGKSVGDNGWGMFLRMLEYKLMFLGKQFLKIDKWFPSSKTCSKCGNIKEELKLSERSYKCECCGIEIDRDYNAALNIKNIGKLMLEY</sequence>
<name>A0A510KU41_9FUSO</name>
<keyword evidence="1" id="KW-0238">DNA-binding</keyword>
<dbReference type="Pfam" id="PF07282">
    <property type="entry name" value="Cas12f1-like_TNB"/>
    <property type="match status" value="1"/>
</dbReference>
<dbReference type="EMBL" id="AP019841">
    <property type="protein sequence ID" value="BBM55209.1"/>
    <property type="molecule type" value="Genomic_DNA"/>
</dbReference>
<proteinExistence type="predicted"/>
<dbReference type="AlphaFoldDB" id="A0A510KU41"/>
<dbReference type="NCBIfam" id="NF040570">
    <property type="entry name" value="guided_TnpB"/>
    <property type="match status" value="1"/>
</dbReference>
<evidence type="ECO:0000256" key="1">
    <source>
        <dbReference type="ARBA" id="ARBA00023125"/>
    </source>
</evidence>
<organism evidence="3 4">
    <name type="scientific">Leptotrichia wadei</name>
    <dbReference type="NCBI Taxonomy" id="157687"/>
    <lineage>
        <taxon>Bacteria</taxon>
        <taxon>Fusobacteriati</taxon>
        <taxon>Fusobacteriota</taxon>
        <taxon>Fusobacteriia</taxon>
        <taxon>Fusobacteriales</taxon>
        <taxon>Leptotrichiaceae</taxon>
        <taxon>Leptotrichia</taxon>
    </lineage>
</organism>
<evidence type="ECO:0000259" key="2">
    <source>
        <dbReference type="Pfam" id="PF07282"/>
    </source>
</evidence>
<dbReference type="GO" id="GO:0003677">
    <property type="term" value="F:DNA binding"/>
    <property type="evidence" value="ECO:0007669"/>
    <property type="project" value="UniProtKB-KW"/>
</dbReference>
<protein>
    <submittedName>
        <fullName evidence="3">Putative transposase</fullName>
    </submittedName>
</protein>
<evidence type="ECO:0000313" key="4">
    <source>
        <dbReference type="Proteomes" id="UP000321944"/>
    </source>
</evidence>